<comment type="pathway">
    <text evidence="2">Protein modification; peptidyl-diphthamide biosynthesis.</text>
</comment>
<evidence type="ECO:0000256" key="4">
    <source>
        <dbReference type="ARBA" id="ARBA00022553"/>
    </source>
</evidence>
<dbReference type="GO" id="GO:0005737">
    <property type="term" value="C:cytoplasm"/>
    <property type="evidence" value="ECO:0007669"/>
    <property type="project" value="TreeGrafter"/>
</dbReference>
<comment type="subcellular location">
    <subcellularLocation>
        <location evidence="1">Nucleus</location>
    </subcellularLocation>
</comment>
<dbReference type="STRING" id="27835.A0A0N4YA61"/>
<organism evidence="15">
    <name type="scientific">Nippostrongylus brasiliensis</name>
    <name type="common">Rat hookworm</name>
    <dbReference type="NCBI Taxonomy" id="27835"/>
    <lineage>
        <taxon>Eukaryota</taxon>
        <taxon>Metazoa</taxon>
        <taxon>Ecdysozoa</taxon>
        <taxon>Nematoda</taxon>
        <taxon>Chromadorea</taxon>
        <taxon>Rhabditida</taxon>
        <taxon>Rhabditina</taxon>
        <taxon>Rhabditomorpha</taxon>
        <taxon>Strongyloidea</taxon>
        <taxon>Heligmosomidae</taxon>
        <taxon>Nippostrongylus</taxon>
    </lineage>
</organism>
<sequence>MGDDLSTASLPQYSVPGPQVVGGTKYQQLLAVIEELGKDIRPTYTGNKICAERLKRSIAHSRILVRECLIEAEKDRQKAAADAAFSIMTKRSITLPQRPAFIRSALSSVVASTYQLEDSGERKGSIYILSHNLEIGQCIRTPAGVFRFDFLEPSIIIAAVADGSLFTTSINDAVGNVRNSWQYYQGQATRSLVAGCRSDVVDETECSDTISVCEDVLLDVATVPESNVVSCTDKSGRVHLVDVVPGKVVTSWDAHVLPYTNSGCEVWTCAMRENLLCTGGEDGILKIWDLRSHSFVQQCRRFDAGVTFTSWIQSHSILTGSYDQHIRLFDVRNTKEPLIYVKTNGGVWHVENCEYGGTQHYLASCMYGGWALLDGDFKTIKSDETAGEQLLYGATKINDQYLMYVTFNDFTVTTTSL</sequence>
<keyword evidence="8" id="KW-0539">Nucleus</keyword>
<dbReference type="SUPFAM" id="SSF50978">
    <property type="entry name" value="WD40 repeat-like"/>
    <property type="match status" value="1"/>
</dbReference>
<name>A0A0N4YA61_NIPBR</name>
<keyword evidence="6" id="KW-0677">Repeat</keyword>
<dbReference type="OMA" id="SYDQHIR"/>
<dbReference type="InterPro" id="IPR001680">
    <property type="entry name" value="WD40_rpt"/>
</dbReference>
<evidence type="ECO:0000256" key="2">
    <source>
        <dbReference type="ARBA" id="ARBA00005156"/>
    </source>
</evidence>
<keyword evidence="7" id="KW-0378">Hydrolase</keyword>
<evidence type="ECO:0000256" key="3">
    <source>
        <dbReference type="ARBA" id="ARBA00008485"/>
    </source>
</evidence>
<comment type="similarity">
    <text evidence="9">Belongs to the DPH7 family.</text>
</comment>
<evidence type="ECO:0000256" key="10">
    <source>
        <dbReference type="ARBA" id="ARBA00039131"/>
    </source>
</evidence>
<evidence type="ECO:0000256" key="6">
    <source>
        <dbReference type="ARBA" id="ARBA00022737"/>
    </source>
</evidence>
<keyword evidence="5 12" id="KW-0853">WD repeat</keyword>
<dbReference type="Gene3D" id="6.10.140.1300">
    <property type="match status" value="1"/>
</dbReference>
<reference evidence="13 14" key="2">
    <citation type="submission" date="2018-11" db="EMBL/GenBank/DDBJ databases">
        <authorList>
            <consortium name="Pathogen Informatics"/>
        </authorList>
    </citation>
    <scope>NUCLEOTIDE SEQUENCE [LARGE SCALE GENOMIC DNA]</scope>
</reference>
<dbReference type="InterPro" id="IPR017266">
    <property type="entry name" value="DOC_1/2"/>
</dbReference>
<dbReference type="Proteomes" id="UP000271162">
    <property type="component" value="Unassembled WGS sequence"/>
</dbReference>
<dbReference type="InterPro" id="IPR019775">
    <property type="entry name" value="WD40_repeat_CS"/>
</dbReference>
<dbReference type="GO" id="GO:0061685">
    <property type="term" value="F:diphthine methylesterase activity"/>
    <property type="evidence" value="ECO:0007669"/>
    <property type="project" value="UniProtKB-EC"/>
</dbReference>
<comment type="catalytic activity">
    <reaction evidence="11">
        <text>diphthine methyl ester-[translation elongation factor 2] + H2O = diphthine-[translation elongation factor 2] + methanol + H(+)</text>
        <dbReference type="Rhea" id="RHEA:42656"/>
        <dbReference type="Rhea" id="RHEA-COMP:10172"/>
        <dbReference type="Rhea" id="RHEA-COMP:10173"/>
        <dbReference type="ChEBI" id="CHEBI:15377"/>
        <dbReference type="ChEBI" id="CHEBI:15378"/>
        <dbReference type="ChEBI" id="CHEBI:17790"/>
        <dbReference type="ChEBI" id="CHEBI:79005"/>
        <dbReference type="ChEBI" id="CHEBI:82696"/>
        <dbReference type="EC" id="3.1.1.97"/>
    </reaction>
</comment>
<dbReference type="SMART" id="SM00320">
    <property type="entry name" value="WD40"/>
    <property type="match status" value="3"/>
</dbReference>
<dbReference type="PANTHER" id="PTHR46042">
    <property type="entry name" value="DIPHTHINE METHYLTRANSFERASE"/>
    <property type="match status" value="1"/>
</dbReference>
<dbReference type="PANTHER" id="PTHR46042:SF1">
    <property type="entry name" value="DIPHTHINE METHYLTRANSFERASE"/>
    <property type="match status" value="1"/>
</dbReference>
<dbReference type="GO" id="GO:0005634">
    <property type="term" value="C:nucleus"/>
    <property type="evidence" value="ECO:0007669"/>
    <property type="project" value="UniProtKB-SubCell"/>
</dbReference>
<reference evidence="15" key="1">
    <citation type="submission" date="2017-02" db="UniProtKB">
        <authorList>
            <consortium name="WormBaseParasite"/>
        </authorList>
    </citation>
    <scope>IDENTIFICATION</scope>
</reference>
<evidence type="ECO:0000313" key="14">
    <source>
        <dbReference type="Proteomes" id="UP000271162"/>
    </source>
</evidence>
<dbReference type="Gene3D" id="2.130.10.10">
    <property type="entry name" value="YVTN repeat-like/Quinoprotein amine dehydrogenase"/>
    <property type="match status" value="1"/>
</dbReference>
<protein>
    <recommendedName>
        <fullName evidence="10">methylated diphthine methylhydrolase</fullName>
        <ecNumber evidence="10">3.1.1.97</ecNumber>
    </recommendedName>
</protein>
<keyword evidence="14" id="KW-1185">Reference proteome</keyword>
<evidence type="ECO:0000313" key="13">
    <source>
        <dbReference type="EMBL" id="VDL76842.1"/>
    </source>
</evidence>
<accession>A0A0N4YA61</accession>
<dbReference type="PROSITE" id="PS00678">
    <property type="entry name" value="WD_REPEATS_1"/>
    <property type="match status" value="1"/>
</dbReference>
<evidence type="ECO:0000256" key="8">
    <source>
        <dbReference type="ARBA" id="ARBA00023242"/>
    </source>
</evidence>
<dbReference type="PROSITE" id="PS50082">
    <property type="entry name" value="WD_REPEATS_2"/>
    <property type="match status" value="1"/>
</dbReference>
<evidence type="ECO:0000256" key="5">
    <source>
        <dbReference type="ARBA" id="ARBA00022574"/>
    </source>
</evidence>
<dbReference type="WBParaSite" id="NBR_0001325201-mRNA-1">
    <property type="protein sequence ID" value="NBR_0001325201-mRNA-1"/>
    <property type="gene ID" value="NBR_0001325201"/>
</dbReference>
<dbReference type="InterPro" id="IPR036322">
    <property type="entry name" value="WD40_repeat_dom_sf"/>
</dbReference>
<evidence type="ECO:0000256" key="7">
    <source>
        <dbReference type="ARBA" id="ARBA00022801"/>
    </source>
</evidence>
<evidence type="ECO:0000313" key="15">
    <source>
        <dbReference type="WBParaSite" id="NBR_0001325201-mRNA-1"/>
    </source>
</evidence>
<evidence type="ECO:0000256" key="11">
    <source>
        <dbReference type="ARBA" id="ARBA00047551"/>
    </source>
</evidence>
<dbReference type="EC" id="3.1.1.97" evidence="10"/>
<comment type="similarity">
    <text evidence="3">Belongs to the CDK2AP family.</text>
</comment>
<dbReference type="EMBL" id="UYSL01020982">
    <property type="protein sequence ID" value="VDL76842.1"/>
    <property type="molecule type" value="Genomic_DNA"/>
</dbReference>
<dbReference type="Pfam" id="PF09806">
    <property type="entry name" value="CDK2AP"/>
    <property type="match status" value="1"/>
</dbReference>
<feature type="repeat" description="WD" evidence="12">
    <location>
        <begin position="274"/>
        <end position="298"/>
    </location>
</feature>
<dbReference type="InterPro" id="IPR052415">
    <property type="entry name" value="Diphthine_MTase"/>
</dbReference>
<evidence type="ECO:0000256" key="1">
    <source>
        <dbReference type="ARBA" id="ARBA00004123"/>
    </source>
</evidence>
<proteinExistence type="inferred from homology"/>
<dbReference type="GO" id="GO:0017183">
    <property type="term" value="P:protein histidyl modification to diphthamide"/>
    <property type="evidence" value="ECO:0007669"/>
    <property type="project" value="TreeGrafter"/>
</dbReference>
<gene>
    <name evidence="13" type="ORF">NBR_LOCUS13253</name>
</gene>
<dbReference type="InterPro" id="IPR015943">
    <property type="entry name" value="WD40/YVTN_repeat-like_dom_sf"/>
</dbReference>
<evidence type="ECO:0000256" key="9">
    <source>
        <dbReference type="ARBA" id="ARBA00038092"/>
    </source>
</evidence>
<evidence type="ECO:0000256" key="12">
    <source>
        <dbReference type="PROSITE-ProRule" id="PRU00221"/>
    </source>
</evidence>
<keyword evidence="4" id="KW-0597">Phosphoprotein</keyword>
<dbReference type="AlphaFoldDB" id="A0A0N4YA61"/>